<protein>
    <recommendedName>
        <fullName evidence="1">DUF4776 domain-containing protein</fullName>
    </recommendedName>
</protein>
<dbReference type="PANTHER" id="PTHR39079">
    <property type="entry name" value="FI08034P-RELATED"/>
    <property type="match status" value="1"/>
</dbReference>
<dbReference type="InterPro" id="IPR031949">
    <property type="entry name" value="DUF4776"/>
</dbReference>
<dbReference type="EMBL" id="OW152819">
    <property type="protein sequence ID" value="CAH2073200.1"/>
    <property type="molecule type" value="Genomic_DNA"/>
</dbReference>
<dbReference type="Proteomes" id="UP000837857">
    <property type="component" value="Chromosome 7"/>
</dbReference>
<dbReference type="PANTHER" id="PTHR39079:SF1">
    <property type="entry name" value="GH11706P-RELATED"/>
    <property type="match status" value="1"/>
</dbReference>
<proteinExistence type="predicted"/>
<feature type="domain" description="DUF4776" evidence="1">
    <location>
        <begin position="3"/>
        <end position="117"/>
    </location>
</feature>
<keyword evidence="3" id="KW-1185">Reference proteome</keyword>
<feature type="non-terminal residue" evidence="2">
    <location>
        <position position="1"/>
    </location>
</feature>
<evidence type="ECO:0000313" key="2">
    <source>
        <dbReference type="EMBL" id="CAH2073200.1"/>
    </source>
</evidence>
<evidence type="ECO:0000313" key="3">
    <source>
        <dbReference type="Proteomes" id="UP000837857"/>
    </source>
</evidence>
<sequence length="211" mass="23977">MPCSGTLGVVPKRMGWLWTAQDQSGVKVLNGWKPGAISKRLLKKLNEAKRSKSVVEEMKQTKRTKKRYGHKPTLIISKKDGEYRIQMQAMAEGNDATTERYSPVIYRIAKADNEDRKRKKDRITRRLARRAVKDILPDSYDPKACNNVCLEAYKQAVGLPNSYDEPSNLHENNQDILLDSCSCSENDVSSSCTSSEIDWEIQFTPPKYCST</sequence>
<dbReference type="Pfam" id="PF16003">
    <property type="entry name" value="DUF4776"/>
    <property type="match status" value="1"/>
</dbReference>
<organism evidence="2 3">
    <name type="scientific">Iphiclides podalirius</name>
    <name type="common">scarce swallowtail</name>
    <dbReference type="NCBI Taxonomy" id="110791"/>
    <lineage>
        <taxon>Eukaryota</taxon>
        <taxon>Metazoa</taxon>
        <taxon>Ecdysozoa</taxon>
        <taxon>Arthropoda</taxon>
        <taxon>Hexapoda</taxon>
        <taxon>Insecta</taxon>
        <taxon>Pterygota</taxon>
        <taxon>Neoptera</taxon>
        <taxon>Endopterygota</taxon>
        <taxon>Lepidoptera</taxon>
        <taxon>Glossata</taxon>
        <taxon>Ditrysia</taxon>
        <taxon>Papilionoidea</taxon>
        <taxon>Papilionidae</taxon>
        <taxon>Papilioninae</taxon>
        <taxon>Iphiclides</taxon>
    </lineage>
</organism>
<name>A0ABN8IZX7_9NEOP</name>
<gene>
    <name evidence="2" type="ORF">IPOD504_LOCUS15527</name>
</gene>
<reference evidence="2" key="1">
    <citation type="submission" date="2022-03" db="EMBL/GenBank/DDBJ databases">
        <authorList>
            <person name="Martin H S."/>
        </authorList>
    </citation>
    <scope>NUCLEOTIDE SEQUENCE</scope>
</reference>
<evidence type="ECO:0000259" key="1">
    <source>
        <dbReference type="Pfam" id="PF16003"/>
    </source>
</evidence>
<accession>A0ABN8IZX7</accession>